<dbReference type="PANTHER" id="PTHR39173:SF1">
    <property type="entry name" value="ACETYLTRANSFERASE"/>
    <property type="match status" value="1"/>
</dbReference>
<dbReference type="SUPFAM" id="SSF55729">
    <property type="entry name" value="Acyl-CoA N-acyltransferases (Nat)"/>
    <property type="match status" value="1"/>
</dbReference>
<reference evidence="2" key="1">
    <citation type="journal article" date="2021" name="PeerJ">
        <title>Extensive microbial diversity within the chicken gut microbiome revealed by metagenomics and culture.</title>
        <authorList>
            <person name="Gilroy R."/>
            <person name="Ravi A."/>
            <person name="Getino M."/>
            <person name="Pursley I."/>
            <person name="Horton D.L."/>
            <person name="Alikhan N.F."/>
            <person name="Baker D."/>
            <person name="Gharbi K."/>
            <person name="Hall N."/>
            <person name="Watson M."/>
            <person name="Adriaenssens E.M."/>
            <person name="Foster-Nyarko E."/>
            <person name="Jarju S."/>
            <person name="Secka A."/>
            <person name="Antonio M."/>
            <person name="Oren A."/>
            <person name="Chaudhuri R.R."/>
            <person name="La Ragione R."/>
            <person name="Hildebrand F."/>
            <person name="Pallen M.J."/>
        </authorList>
    </citation>
    <scope>NUCLEOTIDE SEQUENCE</scope>
    <source>
        <strain evidence="2">1647</strain>
    </source>
</reference>
<keyword evidence="2" id="KW-0012">Acyltransferase</keyword>
<feature type="domain" description="N-acetyltransferase" evidence="1">
    <location>
        <begin position="35"/>
        <end position="182"/>
    </location>
</feature>
<dbReference type="AlphaFoldDB" id="A0A921GQM7"/>
<reference evidence="2" key="2">
    <citation type="submission" date="2021-09" db="EMBL/GenBank/DDBJ databases">
        <authorList>
            <person name="Gilroy R."/>
        </authorList>
    </citation>
    <scope>NUCLEOTIDE SEQUENCE</scope>
    <source>
        <strain evidence="2">1647</strain>
    </source>
</reference>
<dbReference type="Gene3D" id="3.40.630.30">
    <property type="match status" value="1"/>
</dbReference>
<dbReference type="InterPro" id="IPR016181">
    <property type="entry name" value="Acyl_CoA_acyltransferase"/>
</dbReference>
<dbReference type="PANTHER" id="PTHR39173">
    <property type="entry name" value="ACETYLTRANSFERASE"/>
    <property type="match status" value="1"/>
</dbReference>
<dbReference type="InterPro" id="IPR000182">
    <property type="entry name" value="GNAT_dom"/>
</dbReference>
<dbReference type="GO" id="GO:0016747">
    <property type="term" value="F:acyltransferase activity, transferring groups other than amino-acyl groups"/>
    <property type="evidence" value="ECO:0007669"/>
    <property type="project" value="InterPro"/>
</dbReference>
<comment type="caution">
    <text evidence="2">The sequence shown here is derived from an EMBL/GenBank/DDBJ whole genome shotgun (WGS) entry which is preliminary data.</text>
</comment>
<accession>A0A921GQM7</accession>
<evidence type="ECO:0000259" key="1">
    <source>
        <dbReference type="PROSITE" id="PS51186"/>
    </source>
</evidence>
<protein>
    <submittedName>
        <fullName evidence="2">GNAT family N-acetyltransferase</fullName>
        <ecNumber evidence="2">2.3.1.-</ecNumber>
    </submittedName>
</protein>
<dbReference type="CDD" id="cd04301">
    <property type="entry name" value="NAT_SF"/>
    <property type="match status" value="1"/>
</dbReference>
<keyword evidence="2" id="KW-0808">Transferase</keyword>
<dbReference type="Pfam" id="PF13302">
    <property type="entry name" value="Acetyltransf_3"/>
    <property type="match status" value="1"/>
</dbReference>
<evidence type="ECO:0000313" key="2">
    <source>
        <dbReference type="EMBL" id="HJF50511.1"/>
    </source>
</evidence>
<name>A0A921GQM7_9MICO</name>
<organism evidence="2 3">
    <name type="scientific">Brachybacterium paraconglomeratum</name>
    <dbReference type="NCBI Taxonomy" id="173362"/>
    <lineage>
        <taxon>Bacteria</taxon>
        <taxon>Bacillati</taxon>
        <taxon>Actinomycetota</taxon>
        <taxon>Actinomycetes</taxon>
        <taxon>Micrococcales</taxon>
        <taxon>Dermabacteraceae</taxon>
        <taxon>Brachybacterium</taxon>
    </lineage>
</organism>
<dbReference type="PROSITE" id="PS51186">
    <property type="entry name" value="GNAT"/>
    <property type="match status" value="1"/>
</dbReference>
<evidence type="ECO:0000313" key="3">
    <source>
        <dbReference type="Proteomes" id="UP000775129"/>
    </source>
</evidence>
<dbReference type="EMBL" id="DYWO01000363">
    <property type="protein sequence ID" value="HJF50511.1"/>
    <property type="molecule type" value="Genomic_DNA"/>
</dbReference>
<dbReference type="Proteomes" id="UP000775129">
    <property type="component" value="Unassembled WGS sequence"/>
</dbReference>
<proteinExistence type="predicted"/>
<dbReference type="EC" id="2.3.1.-" evidence="2"/>
<sequence length="182" mass="19696">MPMDIELVPPTLALRDEVADCFADFAGTAVDGSGITDPSRTPRTDDELSEFIARRLAEEDPSTELADGWVHCTSRWIREPGTGQVLGFLAVRHQLTPFLLEVGGHIGYSVRPGARRRGVATAALAQGLEIAAALGIDPVLVTCDTDNTASRRTIEGAGGSLEDIRDGKRRYWIGDGERPVRR</sequence>
<gene>
    <name evidence="2" type="ORF">K8W24_12070</name>
</gene>